<dbReference type="Proteomes" id="UP000789702">
    <property type="component" value="Unassembled WGS sequence"/>
</dbReference>
<name>A0ACA9LZK6_9GLOM</name>
<feature type="non-terminal residue" evidence="1">
    <location>
        <position position="1"/>
    </location>
</feature>
<reference evidence="1" key="1">
    <citation type="submission" date="2021-06" db="EMBL/GenBank/DDBJ databases">
        <authorList>
            <person name="Kallberg Y."/>
            <person name="Tangrot J."/>
            <person name="Rosling A."/>
        </authorList>
    </citation>
    <scope>NUCLEOTIDE SEQUENCE</scope>
    <source>
        <strain evidence="1">IL203A</strain>
    </source>
</reference>
<evidence type="ECO:0000313" key="1">
    <source>
        <dbReference type="EMBL" id="CAG8557519.1"/>
    </source>
</evidence>
<evidence type="ECO:0000313" key="2">
    <source>
        <dbReference type="Proteomes" id="UP000789702"/>
    </source>
</evidence>
<protein>
    <submittedName>
        <fullName evidence="1">14179_t:CDS:1</fullName>
    </submittedName>
</protein>
<dbReference type="EMBL" id="CAJVPU010006155">
    <property type="protein sequence ID" value="CAG8557519.1"/>
    <property type="molecule type" value="Genomic_DNA"/>
</dbReference>
<organism evidence="1 2">
    <name type="scientific">Dentiscutata heterogama</name>
    <dbReference type="NCBI Taxonomy" id="1316150"/>
    <lineage>
        <taxon>Eukaryota</taxon>
        <taxon>Fungi</taxon>
        <taxon>Fungi incertae sedis</taxon>
        <taxon>Mucoromycota</taxon>
        <taxon>Glomeromycotina</taxon>
        <taxon>Glomeromycetes</taxon>
        <taxon>Diversisporales</taxon>
        <taxon>Gigasporaceae</taxon>
        <taxon>Dentiscutata</taxon>
    </lineage>
</organism>
<proteinExistence type="predicted"/>
<accession>A0ACA9LZK6</accession>
<comment type="caution">
    <text evidence="1">The sequence shown here is derived from an EMBL/GenBank/DDBJ whole genome shotgun (WGS) entry which is preliminary data.</text>
</comment>
<sequence>EYFTMKYIFVLMVLICLAYGLAIHASPLREVKSSHLTKRECIGGGYQDCIEDEPCEEHDDCMIGLICSNSVCSHASDASGDLDISDDLDISNDLNVSGGFDASGDLMFLGIV</sequence>
<keyword evidence="2" id="KW-1185">Reference proteome</keyword>
<gene>
    <name evidence="1" type="ORF">DHETER_LOCUS5500</name>
</gene>